<sequence length="590" mass="68518">MFYKIVRLYKIYNCFIHHYSEFCNWKKSTNAMAHRKNDRSAIWPLACIYSQRFNAGKVDRDATLQEFLKSVTETIRTQNVTEMHKCSAKAAKLRNVGNRHFLDRKFQDALACYNESICFADPNSDQLAMGYANRSAVYYEQDEYEFALLNIDLAKRNNYPEKLMPKLLARELNCKQRIAGGRSKNATPRTRMSVNVDTNPRIPFLADGIGMNYEPKFGRGLIAEKDFNPGEIILEEKSELCGVDFNLSYRNCNHCSSRFNYSLIPCPTCPFMMYCCQECLEQNWNLFHRFECSVVTKLYSVSSLSSMMHPRLFFYGLTQFEEDLRAMMKYCEKEINGKFNPLDLDYTNPNQLELFKAYHNTQPAADPENDHFFKILACGYYVMYLKNPAVNSIIRTEPHRRFFLRSLLQYIRIGFSMASYCIDAQGRAIGTLTPIDSLINHSCDPHAATFICSGTIKVVLLRPVRRGEQIFTSYGPVWWEEEPSNKTPFTCRCVYCDRGPAGRRWRALIDRDFPLGAVDDLQKLHDIALRMDFNNAAKLNALKQFIKKHARHYPERNFGTVLDSYRMLLVAMNRTDVEALERARAWAENN</sequence>
<accession>A0A8D8A316</accession>
<dbReference type="GO" id="GO:0008757">
    <property type="term" value="F:S-adenosylmethionine-dependent methyltransferase activity"/>
    <property type="evidence" value="ECO:0007669"/>
    <property type="project" value="UniProtKB-ARBA"/>
</dbReference>
<dbReference type="GO" id="GO:0008170">
    <property type="term" value="F:N-methyltransferase activity"/>
    <property type="evidence" value="ECO:0007669"/>
    <property type="project" value="UniProtKB-ARBA"/>
</dbReference>
<dbReference type="PROSITE" id="PS50280">
    <property type="entry name" value="SET"/>
    <property type="match status" value="1"/>
</dbReference>
<keyword evidence="3" id="KW-0862">Zinc</keyword>
<dbReference type="InterPro" id="IPR001214">
    <property type="entry name" value="SET_dom"/>
</dbReference>
<evidence type="ECO:0000256" key="2">
    <source>
        <dbReference type="ARBA" id="ARBA00022771"/>
    </source>
</evidence>
<feature type="domain" description="SET" evidence="5">
    <location>
        <begin position="207"/>
        <end position="475"/>
    </location>
</feature>
<dbReference type="EMBL" id="HBUE01013128">
    <property type="protein sequence ID" value="CAG6449401.1"/>
    <property type="molecule type" value="Transcribed_RNA"/>
</dbReference>
<name>A0A8D8A316_CULPI</name>
<keyword evidence="1" id="KW-0479">Metal-binding</keyword>
<evidence type="ECO:0000256" key="4">
    <source>
        <dbReference type="PROSITE-ProRule" id="PRU00134"/>
    </source>
</evidence>
<dbReference type="PANTHER" id="PTHR47111">
    <property type="entry name" value="BCDNA.LD29892"/>
    <property type="match status" value="1"/>
</dbReference>
<dbReference type="PROSITE" id="PS50865">
    <property type="entry name" value="ZF_MYND_2"/>
    <property type="match status" value="1"/>
</dbReference>
<evidence type="ECO:0000256" key="1">
    <source>
        <dbReference type="ARBA" id="ARBA00022723"/>
    </source>
</evidence>
<dbReference type="Gene3D" id="1.10.220.160">
    <property type="match status" value="1"/>
</dbReference>
<dbReference type="SUPFAM" id="SSF48452">
    <property type="entry name" value="TPR-like"/>
    <property type="match status" value="1"/>
</dbReference>
<dbReference type="PANTHER" id="PTHR47111:SF1">
    <property type="entry name" value="SET AND MYND DOMAIN-CONTAINING PROTEIN 4"/>
    <property type="match status" value="1"/>
</dbReference>
<dbReference type="SMART" id="SM00317">
    <property type="entry name" value="SET"/>
    <property type="match status" value="1"/>
</dbReference>
<evidence type="ECO:0000259" key="5">
    <source>
        <dbReference type="PROSITE" id="PS50280"/>
    </source>
</evidence>
<dbReference type="PROSITE" id="PS01360">
    <property type="entry name" value="ZF_MYND_1"/>
    <property type="match status" value="1"/>
</dbReference>
<dbReference type="InterPro" id="IPR002893">
    <property type="entry name" value="Znf_MYND"/>
</dbReference>
<evidence type="ECO:0000256" key="3">
    <source>
        <dbReference type="ARBA" id="ARBA00022833"/>
    </source>
</evidence>
<evidence type="ECO:0000259" key="6">
    <source>
        <dbReference type="PROSITE" id="PS50865"/>
    </source>
</evidence>
<dbReference type="InterPro" id="IPR011990">
    <property type="entry name" value="TPR-like_helical_dom_sf"/>
</dbReference>
<dbReference type="AlphaFoldDB" id="A0A8D8A316"/>
<dbReference type="Gene3D" id="2.170.270.10">
    <property type="entry name" value="SET domain"/>
    <property type="match status" value="1"/>
</dbReference>
<evidence type="ECO:0000313" key="7">
    <source>
        <dbReference type="EMBL" id="CAG6449401.1"/>
    </source>
</evidence>
<proteinExistence type="predicted"/>
<dbReference type="Gene3D" id="1.25.40.10">
    <property type="entry name" value="Tetratricopeptide repeat domain"/>
    <property type="match status" value="1"/>
</dbReference>
<dbReference type="Gene3D" id="6.10.140.2220">
    <property type="match status" value="1"/>
</dbReference>
<dbReference type="InterPro" id="IPR046341">
    <property type="entry name" value="SET_dom_sf"/>
</dbReference>
<reference evidence="7" key="1">
    <citation type="submission" date="2021-05" db="EMBL/GenBank/DDBJ databases">
        <authorList>
            <person name="Alioto T."/>
            <person name="Alioto T."/>
            <person name="Gomez Garrido J."/>
        </authorList>
    </citation>
    <scope>NUCLEOTIDE SEQUENCE</scope>
</reference>
<dbReference type="GO" id="GO:0008276">
    <property type="term" value="F:protein methyltransferase activity"/>
    <property type="evidence" value="ECO:0007669"/>
    <property type="project" value="UniProtKB-ARBA"/>
</dbReference>
<protein>
    <submittedName>
        <fullName evidence="7">SET and MYND domain-containing protein 4</fullName>
    </submittedName>
</protein>
<keyword evidence="2 4" id="KW-0863">Zinc-finger</keyword>
<dbReference type="Pfam" id="PF01753">
    <property type="entry name" value="zf-MYND"/>
    <property type="match status" value="1"/>
</dbReference>
<dbReference type="SUPFAM" id="SSF144232">
    <property type="entry name" value="HIT/MYND zinc finger-like"/>
    <property type="match status" value="1"/>
</dbReference>
<organism evidence="7">
    <name type="scientific">Culex pipiens</name>
    <name type="common">House mosquito</name>
    <dbReference type="NCBI Taxonomy" id="7175"/>
    <lineage>
        <taxon>Eukaryota</taxon>
        <taxon>Metazoa</taxon>
        <taxon>Ecdysozoa</taxon>
        <taxon>Arthropoda</taxon>
        <taxon>Hexapoda</taxon>
        <taxon>Insecta</taxon>
        <taxon>Pterygota</taxon>
        <taxon>Neoptera</taxon>
        <taxon>Endopterygota</taxon>
        <taxon>Diptera</taxon>
        <taxon>Nematocera</taxon>
        <taxon>Culicoidea</taxon>
        <taxon>Culicidae</taxon>
        <taxon>Culicinae</taxon>
        <taxon>Culicini</taxon>
        <taxon>Culex</taxon>
        <taxon>Culex</taxon>
    </lineage>
</organism>
<feature type="domain" description="MYND-type" evidence="6">
    <location>
        <begin position="252"/>
        <end position="292"/>
    </location>
</feature>
<dbReference type="GO" id="GO:0008270">
    <property type="term" value="F:zinc ion binding"/>
    <property type="evidence" value="ECO:0007669"/>
    <property type="project" value="UniProtKB-KW"/>
</dbReference>
<dbReference type="Pfam" id="PF00856">
    <property type="entry name" value="SET"/>
    <property type="match status" value="1"/>
</dbReference>
<dbReference type="SUPFAM" id="SSF82199">
    <property type="entry name" value="SET domain"/>
    <property type="match status" value="1"/>
</dbReference>